<sequence length="85" mass="9851">MFTVDKICSRYSRLCNQKAKQWLKLFPSCFIMLMQRTPSQNPPPTENSGSSSYFIGPVVWLQVARANPLRRRRELEVGSWMLGVD</sequence>
<organism evidence="1">
    <name type="scientific">Drosophila melanogaster</name>
    <name type="common">Fruit fly</name>
    <dbReference type="NCBI Taxonomy" id="7227"/>
    <lineage>
        <taxon>Eukaryota</taxon>
        <taxon>Metazoa</taxon>
        <taxon>Ecdysozoa</taxon>
        <taxon>Arthropoda</taxon>
        <taxon>Hexapoda</taxon>
        <taxon>Insecta</taxon>
        <taxon>Pterygota</taxon>
        <taxon>Neoptera</taxon>
        <taxon>Endopterygota</taxon>
        <taxon>Diptera</taxon>
        <taxon>Brachycera</taxon>
        <taxon>Muscomorpha</taxon>
        <taxon>Ephydroidea</taxon>
        <taxon>Drosophilidae</taxon>
        <taxon>Drosophila</taxon>
        <taxon>Sophophora</taxon>
    </lineage>
</organism>
<gene>
    <name evidence="1" type="ORF">HDC14614</name>
</gene>
<evidence type="ECO:0000313" key="1">
    <source>
        <dbReference type="EMBL" id="DAA04196.1"/>
    </source>
</evidence>
<protein>
    <submittedName>
        <fullName evidence="1">HDC14614</fullName>
    </submittedName>
</protein>
<reference evidence="1" key="1">
    <citation type="journal article" date="2003" name="Genome Biol.">
        <title>An integrated gene annotation and transcriptional profiling approach towards the full gene content of the Drosophila genome.</title>
        <authorList>
            <person name="Hild M."/>
            <person name="Beckmann B."/>
            <person name="Haas S.A."/>
            <person name="Koch B."/>
            <person name="Solovyev V."/>
            <person name="Busold C."/>
            <person name="Fellenberg K."/>
            <person name="Boutros M."/>
            <person name="Vingron M."/>
            <person name="Sauer F."/>
            <person name="Hoheisel J.D."/>
            <person name="Paro R."/>
        </authorList>
    </citation>
    <scope>NUCLEOTIDE SEQUENCE</scope>
</reference>
<accession>Q6IJM5</accession>
<name>Q6IJM5_DROME</name>
<dbReference type="AlphaFoldDB" id="Q6IJM5"/>
<dbReference type="EMBL" id="BK002691">
    <property type="protein sequence ID" value="DAA04196.1"/>
    <property type="molecule type" value="Genomic_DNA"/>
</dbReference>
<proteinExistence type="predicted"/>